<proteinExistence type="inferred from homology"/>
<dbReference type="Pfam" id="PF00535">
    <property type="entry name" value="Glycos_transf_2"/>
    <property type="match status" value="1"/>
</dbReference>
<comment type="caution">
    <text evidence="5">The sequence shown here is derived from an EMBL/GenBank/DDBJ whole genome shotgun (WGS) entry which is preliminary data.</text>
</comment>
<sequence length="241" mass="27646">MVDASKALIIVPTYNESENVRQLVEAIHRYQPEAHILFVDDNSPDGTADLVKEIQQNNSRVHLLSRPGKMGLGSAYIAGFKYGLSKGYDFLFEMDADFSHDPKEIPAFLKNIENYDLVLGSRYIKGVNVVNWPLRRLLLSYFANMYSRIATGLPVQDATGGFKCFRREVLESINFKEIKSNGYAFQIELTFRAWKKGFRIKEIPIIFIDRVAGVSKLSKSIMWEAIFLVWKLRFASMFNKL</sequence>
<evidence type="ECO:0000259" key="4">
    <source>
        <dbReference type="Pfam" id="PF00535"/>
    </source>
</evidence>
<dbReference type="InterPro" id="IPR029044">
    <property type="entry name" value="Nucleotide-diphossugar_trans"/>
</dbReference>
<evidence type="ECO:0000256" key="2">
    <source>
        <dbReference type="ARBA" id="ARBA00022676"/>
    </source>
</evidence>
<dbReference type="FunFam" id="3.90.550.10:FF:000122">
    <property type="entry name" value="Dolichol-phosphate mannosyltransferase subunit 1"/>
    <property type="match status" value="1"/>
</dbReference>
<dbReference type="GO" id="GO:0009247">
    <property type="term" value="P:glycolipid biosynthetic process"/>
    <property type="evidence" value="ECO:0007669"/>
    <property type="project" value="TreeGrafter"/>
</dbReference>
<dbReference type="SUPFAM" id="SSF53448">
    <property type="entry name" value="Nucleotide-diphospho-sugar transferases"/>
    <property type="match status" value="1"/>
</dbReference>
<evidence type="ECO:0000256" key="3">
    <source>
        <dbReference type="ARBA" id="ARBA00022679"/>
    </source>
</evidence>
<dbReference type="PANTHER" id="PTHR43398">
    <property type="entry name" value="DOLICHOL-PHOSPHATE MANNOSYLTRANSFERASE SUBUNIT 1"/>
    <property type="match status" value="1"/>
</dbReference>
<keyword evidence="2" id="KW-0328">Glycosyltransferase</keyword>
<dbReference type="GO" id="GO:0016020">
    <property type="term" value="C:membrane"/>
    <property type="evidence" value="ECO:0007669"/>
    <property type="project" value="GOC"/>
</dbReference>
<evidence type="ECO:0000256" key="1">
    <source>
        <dbReference type="ARBA" id="ARBA00006739"/>
    </source>
</evidence>
<dbReference type="Proteomes" id="UP000886005">
    <property type="component" value="Unassembled WGS sequence"/>
</dbReference>
<dbReference type="EMBL" id="DRLD01000372">
    <property type="protein sequence ID" value="HED11650.1"/>
    <property type="molecule type" value="Genomic_DNA"/>
</dbReference>
<dbReference type="CDD" id="cd06442">
    <property type="entry name" value="DPM1_like"/>
    <property type="match status" value="1"/>
</dbReference>
<organism evidence="5">
    <name type="scientific">Caldithrix abyssi</name>
    <dbReference type="NCBI Taxonomy" id="187145"/>
    <lineage>
        <taxon>Bacteria</taxon>
        <taxon>Pseudomonadati</taxon>
        <taxon>Calditrichota</taxon>
        <taxon>Calditrichia</taxon>
        <taxon>Calditrichales</taxon>
        <taxon>Calditrichaceae</taxon>
        <taxon>Caldithrix</taxon>
    </lineage>
</organism>
<dbReference type="PANTHER" id="PTHR43398:SF1">
    <property type="entry name" value="DOLICHOL-PHOSPHATE MANNOSYLTRANSFERASE SUBUNIT 1"/>
    <property type="match status" value="1"/>
</dbReference>
<gene>
    <name evidence="5" type="ORF">ENJ10_13240</name>
</gene>
<accession>A0A7V1LPG6</accession>
<name>A0A7V1LPG6_CALAY</name>
<comment type="similarity">
    <text evidence="1">Belongs to the glycosyltransferase 2 family.</text>
</comment>
<evidence type="ECO:0000313" key="5">
    <source>
        <dbReference type="EMBL" id="HED11650.1"/>
    </source>
</evidence>
<dbReference type="InterPro" id="IPR001173">
    <property type="entry name" value="Glyco_trans_2-like"/>
</dbReference>
<dbReference type="GO" id="GO:0004582">
    <property type="term" value="F:dolichyl-phosphate beta-D-mannosyltransferase activity"/>
    <property type="evidence" value="ECO:0007669"/>
    <property type="project" value="InterPro"/>
</dbReference>
<protein>
    <submittedName>
        <fullName evidence="5">Polyprenol monophosphomannose synthase</fullName>
    </submittedName>
</protein>
<keyword evidence="3" id="KW-0808">Transferase</keyword>
<reference evidence="5" key="1">
    <citation type="journal article" date="2020" name="mSystems">
        <title>Genome- and Community-Level Interaction Insights into Carbon Utilization and Element Cycling Functions of Hydrothermarchaeota in Hydrothermal Sediment.</title>
        <authorList>
            <person name="Zhou Z."/>
            <person name="Liu Y."/>
            <person name="Xu W."/>
            <person name="Pan J."/>
            <person name="Luo Z.H."/>
            <person name="Li M."/>
        </authorList>
    </citation>
    <scope>NUCLEOTIDE SEQUENCE [LARGE SCALE GENOMIC DNA]</scope>
    <source>
        <strain evidence="5">HyVt-456</strain>
    </source>
</reference>
<feature type="domain" description="Glycosyltransferase 2-like" evidence="4">
    <location>
        <begin position="9"/>
        <end position="172"/>
    </location>
</feature>
<dbReference type="AlphaFoldDB" id="A0A7V1LPG6"/>
<dbReference type="Gene3D" id="3.90.550.10">
    <property type="entry name" value="Spore Coat Polysaccharide Biosynthesis Protein SpsA, Chain A"/>
    <property type="match status" value="1"/>
</dbReference>
<dbReference type="InterPro" id="IPR039528">
    <property type="entry name" value="DPM1-like"/>
</dbReference>